<accession>A0AAE6MLW0</accession>
<dbReference type="InterPro" id="IPR048254">
    <property type="entry name" value="CDP_ALCOHOL_P_TRANSF_CS"/>
</dbReference>
<keyword evidence="3" id="KW-1133">Transmembrane helix</keyword>
<keyword evidence="1 2" id="KW-0808">Transferase</keyword>
<dbReference type="GO" id="GO:0016020">
    <property type="term" value="C:membrane"/>
    <property type="evidence" value="ECO:0007669"/>
    <property type="project" value="InterPro"/>
</dbReference>
<dbReference type="PROSITE" id="PS00379">
    <property type="entry name" value="CDP_ALCOHOL_P_TRANSF"/>
    <property type="match status" value="1"/>
</dbReference>
<dbReference type="AlphaFoldDB" id="A0AAE6MLW0"/>
<feature type="transmembrane region" description="Helical" evidence="3">
    <location>
        <begin position="20"/>
        <end position="49"/>
    </location>
</feature>
<feature type="transmembrane region" description="Helical" evidence="3">
    <location>
        <begin position="95"/>
        <end position="114"/>
    </location>
</feature>
<dbReference type="Proteomes" id="UP000250557">
    <property type="component" value="Chromosome"/>
</dbReference>
<dbReference type="EMBL" id="CP043451">
    <property type="protein sequence ID" value="QEM07657.1"/>
    <property type="molecule type" value="Genomic_DNA"/>
</dbReference>
<dbReference type="GO" id="GO:0008654">
    <property type="term" value="P:phospholipid biosynthetic process"/>
    <property type="evidence" value="ECO:0007669"/>
    <property type="project" value="InterPro"/>
</dbReference>
<protein>
    <submittedName>
        <fullName evidence="4">CDP-alcohol phosphatidyltransferase family protein</fullName>
    </submittedName>
</protein>
<evidence type="ECO:0000313" key="4">
    <source>
        <dbReference type="EMBL" id="QEM07657.1"/>
    </source>
</evidence>
<evidence type="ECO:0000256" key="1">
    <source>
        <dbReference type="ARBA" id="ARBA00022679"/>
    </source>
</evidence>
<evidence type="ECO:0000256" key="2">
    <source>
        <dbReference type="RuleBase" id="RU003750"/>
    </source>
</evidence>
<dbReference type="Gene3D" id="1.20.120.1760">
    <property type="match status" value="1"/>
</dbReference>
<comment type="similarity">
    <text evidence="2">Belongs to the CDP-alcohol phosphatidyltransferase class-I family.</text>
</comment>
<keyword evidence="3" id="KW-0812">Transmembrane</keyword>
<dbReference type="InterPro" id="IPR043130">
    <property type="entry name" value="CDP-OH_PTrfase_TM_dom"/>
</dbReference>
<proteinExistence type="inferred from homology"/>
<dbReference type="GO" id="GO:0016780">
    <property type="term" value="F:phosphotransferase activity, for other substituted phosphate groups"/>
    <property type="evidence" value="ECO:0007669"/>
    <property type="project" value="InterPro"/>
</dbReference>
<keyword evidence="3" id="KW-0472">Membrane</keyword>
<evidence type="ECO:0000256" key="3">
    <source>
        <dbReference type="SAM" id="Phobius"/>
    </source>
</evidence>
<feature type="transmembrane region" description="Helical" evidence="3">
    <location>
        <begin position="126"/>
        <end position="144"/>
    </location>
</feature>
<dbReference type="InterPro" id="IPR000462">
    <property type="entry name" value="CDP-OH_P_trans"/>
</dbReference>
<dbReference type="RefSeq" id="WP_112653247.1">
    <property type="nucleotide sequence ID" value="NZ_CP043451.1"/>
</dbReference>
<gene>
    <name evidence="4" type="ORF">DIU31_030705</name>
</gene>
<evidence type="ECO:0000313" key="5">
    <source>
        <dbReference type="Proteomes" id="UP000250557"/>
    </source>
</evidence>
<feature type="transmembrane region" description="Helical" evidence="3">
    <location>
        <begin position="70"/>
        <end position="89"/>
    </location>
</feature>
<dbReference type="Pfam" id="PF01066">
    <property type="entry name" value="CDP-OH_P_transf"/>
    <property type="match status" value="1"/>
</dbReference>
<reference evidence="4 5" key="1">
    <citation type="submission" date="2019-08" db="EMBL/GenBank/DDBJ databases">
        <title>Comparative genome analysis confer to the adaptation heavy metal polluted environment.</title>
        <authorList>
            <person name="Li Y."/>
        </authorList>
    </citation>
    <scope>NUCLEOTIDE SEQUENCE [LARGE SCALE GENOMIC DNA]</scope>
    <source>
        <strain evidence="4 5">P2</strain>
    </source>
</reference>
<organism evidence="4 5">
    <name type="scientific">Mucilaginibacter rubeus</name>
    <dbReference type="NCBI Taxonomy" id="2027860"/>
    <lineage>
        <taxon>Bacteria</taxon>
        <taxon>Pseudomonadati</taxon>
        <taxon>Bacteroidota</taxon>
        <taxon>Sphingobacteriia</taxon>
        <taxon>Sphingobacteriales</taxon>
        <taxon>Sphingobacteriaceae</taxon>
        <taxon>Mucilaginibacter</taxon>
    </lineage>
</organism>
<sequence length="197" mass="22179">MVSNKVYRVVNLITFYRLVAAPLLLFLLLTGQFTVFKWLLALSFFTDAIDGRLARSFKVISLPGARIDSVADDLTILVAILGILLYRPGFLRGEWLLVGGMTLLYVMQNCMALIRYGKLTSFHTYAAKVAAVLQGVFLVLVFFLPEPVAFLFYLTAGLTIIDLAEEILLVLILPQWQANVKGLYWMLRQIKKRGSGR</sequence>
<name>A0AAE6MLW0_9SPHI</name>